<feature type="transmembrane region" description="Helical" evidence="1">
    <location>
        <begin position="222"/>
        <end position="244"/>
    </location>
</feature>
<keyword evidence="1" id="KW-0472">Membrane</keyword>
<keyword evidence="1" id="KW-1133">Transmembrane helix</keyword>
<keyword evidence="3" id="KW-1185">Reference proteome</keyword>
<keyword evidence="1" id="KW-0812">Transmembrane</keyword>
<feature type="transmembrane region" description="Helical" evidence="1">
    <location>
        <begin position="128"/>
        <end position="151"/>
    </location>
</feature>
<evidence type="ECO:0000256" key="1">
    <source>
        <dbReference type="SAM" id="Phobius"/>
    </source>
</evidence>
<accession>A0AAE0K4G2</accession>
<evidence type="ECO:0000313" key="3">
    <source>
        <dbReference type="Proteomes" id="UP001285441"/>
    </source>
</evidence>
<proteinExistence type="predicted"/>
<reference evidence="2" key="1">
    <citation type="journal article" date="2023" name="Mol. Phylogenet. Evol.">
        <title>Genome-scale phylogeny and comparative genomics of the fungal order Sordariales.</title>
        <authorList>
            <person name="Hensen N."/>
            <person name="Bonometti L."/>
            <person name="Westerberg I."/>
            <person name="Brannstrom I.O."/>
            <person name="Guillou S."/>
            <person name="Cros-Aarteil S."/>
            <person name="Calhoun S."/>
            <person name="Haridas S."/>
            <person name="Kuo A."/>
            <person name="Mondo S."/>
            <person name="Pangilinan J."/>
            <person name="Riley R."/>
            <person name="LaButti K."/>
            <person name="Andreopoulos B."/>
            <person name="Lipzen A."/>
            <person name="Chen C."/>
            <person name="Yan M."/>
            <person name="Daum C."/>
            <person name="Ng V."/>
            <person name="Clum A."/>
            <person name="Steindorff A."/>
            <person name="Ohm R.A."/>
            <person name="Martin F."/>
            <person name="Silar P."/>
            <person name="Natvig D.O."/>
            <person name="Lalanne C."/>
            <person name="Gautier V."/>
            <person name="Ament-Velasquez S.L."/>
            <person name="Kruys A."/>
            <person name="Hutchinson M.I."/>
            <person name="Powell A.J."/>
            <person name="Barry K."/>
            <person name="Miller A.N."/>
            <person name="Grigoriev I.V."/>
            <person name="Debuchy R."/>
            <person name="Gladieux P."/>
            <person name="Hiltunen Thoren M."/>
            <person name="Johannesson H."/>
        </authorList>
    </citation>
    <scope>NUCLEOTIDE SEQUENCE</scope>
    <source>
        <strain evidence="2">CBS 232.78</strain>
    </source>
</reference>
<reference evidence="2" key="2">
    <citation type="submission" date="2023-06" db="EMBL/GenBank/DDBJ databases">
        <authorList>
            <consortium name="Lawrence Berkeley National Laboratory"/>
            <person name="Haridas S."/>
            <person name="Hensen N."/>
            <person name="Bonometti L."/>
            <person name="Westerberg I."/>
            <person name="Brannstrom I.O."/>
            <person name="Guillou S."/>
            <person name="Cros-Aarteil S."/>
            <person name="Calhoun S."/>
            <person name="Kuo A."/>
            <person name="Mondo S."/>
            <person name="Pangilinan J."/>
            <person name="Riley R."/>
            <person name="LaButti K."/>
            <person name="Andreopoulos B."/>
            <person name="Lipzen A."/>
            <person name="Chen C."/>
            <person name="Yanf M."/>
            <person name="Daum C."/>
            <person name="Ng V."/>
            <person name="Clum A."/>
            <person name="Steindorff A."/>
            <person name="Ohm R."/>
            <person name="Martin F."/>
            <person name="Silar P."/>
            <person name="Natvig D."/>
            <person name="Lalanne C."/>
            <person name="Gautier V."/>
            <person name="Ament-velasquez S.L."/>
            <person name="Kruys A."/>
            <person name="Hutchinson M.I."/>
            <person name="Powell A.J."/>
            <person name="Barry K."/>
            <person name="Miller A.N."/>
            <person name="Grigoriev I.V."/>
            <person name="Debuchy R."/>
            <person name="Gladieux P."/>
            <person name="Thoren M.H."/>
            <person name="Johannesson H."/>
        </authorList>
    </citation>
    <scope>NUCLEOTIDE SEQUENCE</scope>
    <source>
        <strain evidence="2">CBS 232.78</strain>
    </source>
</reference>
<dbReference type="Proteomes" id="UP001285441">
    <property type="component" value="Unassembled WGS sequence"/>
</dbReference>
<comment type="caution">
    <text evidence="2">The sequence shown here is derived from an EMBL/GenBank/DDBJ whole genome shotgun (WGS) entry which is preliminary data.</text>
</comment>
<gene>
    <name evidence="2" type="ORF">B0H63DRAFT_497164</name>
</gene>
<protein>
    <submittedName>
        <fullName evidence="2">Uncharacterized protein</fullName>
    </submittedName>
</protein>
<sequence length="292" mass="32702">MTAVSTSLPVPVSERTHTSLSAKRGREIKIAKDASIVARIIGFVLSNGITLPYYRFYRQNTLLPMLSIARSLKDREQPDVISRRLQHWREKKASEFQFIQVASTLLSAAVIGCFSWQPRETQHWLGPAAWYASLVLSLSALFLSSSFSFVFSTIKNSPTRPALSNEVAMVARLSRLVLYLQLLAVVPQGKMVASSIVPPPTQALRVAIRWKMVFTWQAPMMLMAYSVIGFLMGLLIYVCTPLYDGRDFDGESKVRLFYAILFLSWATVAGATFIFCSFWTYGFVSLDGDTGL</sequence>
<name>A0AAE0K4G2_9PEZI</name>
<dbReference type="AlphaFoldDB" id="A0AAE0K4G2"/>
<evidence type="ECO:0000313" key="2">
    <source>
        <dbReference type="EMBL" id="KAK3369948.1"/>
    </source>
</evidence>
<feature type="transmembrane region" description="Helical" evidence="1">
    <location>
        <begin position="98"/>
        <end position="116"/>
    </location>
</feature>
<feature type="transmembrane region" description="Helical" evidence="1">
    <location>
        <begin position="256"/>
        <end position="282"/>
    </location>
</feature>
<feature type="transmembrane region" description="Helical" evidence="1">
    <location>
        <begin position="36"/>
        <end position="56"/>
    </location>
</feature>
<dbReference type="EMBL" id="JAULSW010000009">
    <property type="protein sequence ID" value="KAK3369948.1"/>
    <property type="molecule type" value="Genomic_DNA"/>
</dbReference>
<organism evidence="2 3">
    <name type="scientific">Podospora didyma</name>
    <dbReference type="NCBI Taxonomy" id="330526"/>
    <lineage>
        <taxon>Eukaryota</taxon>
        <taxon>Fungi</taxon>
        <taxon>Dikarya</taxon>
        <taxon>Ascomycota</taxon>
        <taxon>Pezizomycotina</taxon>
        <taxon>Sordariomycetes</taxon>
        <taxon>Sordariomycetidae</taxon>
        <taxon>Sordariales</taxon>
        <taxon>Podosporaceae</taxon>
        <taxon>Podospora</taxon>
    </lineage>
</organism>